<evidence type="ECO:0000259" key="5">
    <source>
        <dbReference type="PROSITE" id="PS51078"/>
    </source>
</evidence>
<dbReference type="InterPro" id="IPR005471">
    <property type="entry name" value="Tscrpt_reg_IclR_N"/>
</dbReference>
<dbReference type="Gene3D" id="3.40.190.10">
    <property type="entry name" value="Periplasmic binding protein-like II"/>
    <property type="match status" value="2"/>
</dbReference>
<dbReference type="InterPro" id="IPR036388">
    <property type="entry name" value="WH-like_DNA-bd_sf"/>
</dbReference>
<dbReference type="Pfam" id="PF09339">
    <property type="entry name" value="HTH_IclR"/>
    <property type="match status" value="1"/>
</dbReference>
<evidence type="ECO:0000256" key="2">
    <source>
        <dbReference type="ARBA" id="ARBA00023125"/>
    </source>
</evidence>
<reference evidence="6 7" key="1">
    <citation type="submission" date="2017-08" db="EMBL/GenBank/DDBJ databases">
        <title>Draft Genome Sequence of Loktanella cinnabarina Strain XM1, Isolated from Coastal Surface Water.</title>
        <authorList>
            <person name="Ma R."/>
            <person name="Wang J."/>
            <person name="Wang Q."/>
            <person name="Ma Z."/>
            <person name="Li J."/>
            <person name="Chen L."/>
        </authorList>
    </citation>
    <scope>NUCLEOTIDE SEQUENCE [LARGE SCALE GENOMIC DNA]</scope>
    <source>
        <strain evidence="6 7">XM1</strain>
    </source>
</reference>
<dbReference type="Gene3D" id="1.10.10.10">
    <property type="entry name" value="Winged helix-like DNA-binding domain superfamily/Winged helix DNA-binding domain"/>
    <property type="match status" value="1"/>
</dbReference>
<dbReference type="InterPro" id="IPR011991">
    <property type="entry name" value="ArsR-like_HTH"/>
</dbReference>
<evidence type="ECO:0000313" key="7">
    <source>
        <dbReference type="Proteomes" id="UP000221860"/>
    </source>
</evidence>
<dbReference type="PANTHER" id="PTHR30136">
    <property type="entry name" value="HELIX-TURN-HELIX TRANSCRIPTIONAL REGULATOR, ICLR FAMILY"/>
    <property type="match status" value="1"/>
</dbReference>
<dbReference type="SUPFAM" id="SSF53850">
    <property type="entry name" value="Periplasmic binding protein-like II"/>
    <property type="match status" value="1"/>
</dbReference>
<dbReference type="GO" id="GO:0003677">
    <property type="term" value="F:DNA binding"/>
    <property type="evidence" value="ECO:0007669"/>
    <property type="project" value="UniProtKB-KW"/>
</dbReference>
<dbReference type="InterPro" id="IPR050707">
    <property type="entry name" value="HTH_MetabolicPath_Reg"/>
</dbReference>
<dbReference type="RefSeq" id="WP_099278296.1">
    <property type="nucleotide sequence ID" value="NZ_KZ304972.1"/>
</dbReference>
<keyword evidence="7" id="KW-1185">Reference proteome</keyword>
<gene>
    <name evidence="6" type="ORF">CJ301_15590</name>
</gene>
<dbReference type="OrthoDB" id="9776669at2"/>
<evidence type="ECO:0008006" key="8">
    <source>
        <dbReference type="Google" id="ProtNLM"/>
    </source>
</evidence>
<dbReference type="CDD" id="cd00090">
    <property type="entry name" value="HTH_ARSR"/>
    <property type="match status" value="1"/>
</dbReference>
<evidence type="ECO:0000313" key="6">
    <source>
        <dbReference type="EMBL" id="PHP26609.1"/>
    </source>
</evidence>
<dbReference type="InterPro" id="IPR014757">
    <property type="entry name" value="Tscrpt_reg_IclR_C"/>
</dbReference>
<dbReference type="GO" id="GO:0003700">
    <property type="term" value="F:DNA-binding transcription factor activity"/>
    <property type="evidence" value="ECO:0007669"/>
    <property type="project" value="TreeGrafter"/>
</dbReference>
<keyword evidence="2" id="KW-0238">DNA-binding</keyword>
<dbReference type="Gene3D" id="3.30.450.40">
    <property type="match status" value="1"/>
</dbReference>
<proteinExistence type="predicted"/>
<dbReference type="SUPFAM" id="SSF55781">
    <property type="entry name" value="GAF domain-like"/>
    <property type="match status" value="1"/>
</dbReference>
<dbReference type="InterPro" id="IPR029016">
    <property type="entry name" value="GAF-like_dom_sf"/>
</dbReference>
<dbReference type="Proteomes" id="UP000221860">
    <property type="component" value="Unassembled WGS sequence"/>
</dbReference>
<comment type="caution">
    <text evidence="6">The sequence shown here is derived from an EMBL/GenBank/DDBJ whole genome shotgun (WGS) entry which is preliminary data.</text>
</comment>
<dbReference type="PROSITE" id="PS51078">
    <property type="entry name" value="ICLR_ED"/>
    <property type="match status" value="1"/>
</dbReference>
<evidence type="ECO:0000256" key="3">
    <source>
        <dbReference type="ARBA" id="ARBA00023163"/>
    </source>
</evidence>
<evidence type="ECO:0000259" key="4">
    <source>
        <dbReference type="PROSITE" id="PS51077"/>
    </source>
</evidence>
<evidence type="ECO:0000256" key="1">
    <source>
        <dbReference type="ARBA" id="ARBA00023015"/>
    </source>
</evidence>
<feature type="domain" description="HTH iclR-type" evidence="4">
    <location>
        <begin position="15"/>
        <end position="77"/>
    </location>
</feature>
<dbReference type="InterPro" id="IPR036390">
    <property type="entry name" value="WH_DNA-bd_sf"/>
</dbReference>
<feature type="domain" description="IclR-ED" evidence="5">
    <location>
        <begin position="78"/>
        <end position="251"/>
    </location>
</feature>
<dbReference type="SUPFAM" id="SSF46785">
    <property type="entry name" value="Winged helix' DNA-binding domain"/>
    <property type="match status" value="1"/>
</dbReference>
<dbReference type="SMART" id="SM00346">
    <property type="entry name" value="HTH_ICLR"/>
    <property type="match status" value="1"/>
</dbReference>
<dbReference type="PROSITE" id="PS51077">
    <property type="entry name" value="HTH_ICLR"/>
    <property type="match status" value="1"/>
</dbReference>
<accession>A0A2G1MCZ1</accession>
<dbReference type="PANTHER" id="PTHR30136:SF24">
    <property type="entry name" value="HTH-TYPE TRANSCRIPTIONAL REPRESSOR ALLR"/>
    <property type="match status" value="1"/>
</dbReference>
<dbReference type="InterPro" id="IPR011852">
    <property type="entry name" value="TRAP_TAXI"/>
</dbReference>
<dbReference type="EMBL" id="NQWH01000032">
    <property type="protein sequence ID" value="PHP26609.1"/>
    <property type="molecule type" value="Genomic_DNA"/>
</dbReference>
<dbReference type="GO" id="GO:0045892">
    <property type="term" value="P:negative regulation of DNA-templated transcription"/>
    <property type="evidence" value="ECO:0007669"/>
    <property type="project" value="TreeGrafter"/>
</dbReference>
<keyword evidence="1" id="KW-0805">Transcription regulation</keyword>
<name>A0A2G1MCZ1_9RHOB</name>
<dbReference type="Pfam" id="PF16868">
    <property type="entry name" value="NMT1_3"/>
    <property type="match status" value="1"/>
</dbReference>
<protein>
    <recommendedName>
        <fullName evidence="8">HTH iclR-type domain-containing protein</fullName>
    </recommendedName>
</protein>
<dbReference type="Pfam" id="PF01614">
    <property type="entry name" value="IclR_C"/>
    <property type="match status" value="1"/>
</dbReference>
<sequence length="552" mass="59888">MNKTTPRSGSSRGTGGAAGKTLEVLKAFADGQEAWGVRELAAALDLPTSSVHRSLKILQDHGLLGRDDVSGRYRLGNEWHRWSMLSRRHFRLPGLVRPVARSLASEVRAPVWLAVFDPSGPYVWAAFEESPGASEPIVQIGLEEPLTAGAAGLAVLAATVSAEQTEATDTDATGRYQAEFDHLAKHGFLAYPDDEDELSVSLAAPILNALQQPLGSLVVTLPASQLTKERAAEAGALLSAAARRISISFATRFLIGSDAASSQPGMQTLANILRFKNNRLELTPWRSGGSDKLGEINDGRAAYATAVGSALNDVRRGVAPFPRPLERLRTVTALMPLQLHILVAADLPPVSFIDLARLRVSAGERDYATAVLYLRLMAEAGLNEADFERQGGGCFFLDYRESNRLFEQGRLDVLVSLNAPPHPRYRKLARKRPFRLLALEDDLVAAFLNKGSGLARSVIAPGHYPGQTEAVQTVESPLLIVTAEDRNEDEVYDFVQAASAHAVELAEMKPAFEVRSPDAACPGCLVETHPGAARFFAEQHKRQGRRFRTHSQ</sequence>
<keyword evidence="3" id="KW-0804">Transcription</keyword>
<organism evidence="6 7">
    <name type="scientific">Limimaricola cinnabarinus</name>
    <dbReference type="NCBI Taxonomy" id="1125964"/>
    <lineage>
        <taxon>Bacteria</taxon>
        <taxon>Pseudomonadati</taxon>
        <taxon>Pseudomonadota</taxon>
        <taxon>Alphaproteobacteria</taxon>
        <taxon>Rhodobacterales</taxon>
        <taxon>Paracoccaceae</taxon>
        <taxon>Limimaricola</taxon>
    </lineage>
</organism>
<dbReference type="NCBIfam" id="TIGR02122">
    <property type="entry name" value="TRAP_TAXI"/>
    <property type="match status" value="1"/>
</dbReference>
<dbReference type="AlphaFoldDB" id="A0A2G1MCZ1"/>